<keyword evidence="5 7" id="KW-1133">Transmembrane helix</keyword>
<evidence type="ECO:0000256" key="6">
    <source>
        <dbReference type="ARBA" id="ARBA00023136"/>
    </source>
</evidence>
<dbReference type="GO" id="GO:0140359">
    <property type="term" value="F:ABC-type transporter activity"/>
    <property type="evidence" value="ECO:0007669"/>
    <property type="project" value="InterPro"/>
</dbReference>
<keyword evidence="2 7" id="KW-0812">Transmembrane</keyword>
<dbReference type="InterPro" id="IPR003593">
    <property type="entry name" value="AAA+_ATPase"/>
</dbReference>
<dbReference type="GO" id="GO:0045454">
    <property type="term" value="P:cell redox homeostasis"/>
    <property type="evidence" value="ECO:0007669"/>
    <property type="project" value="InterPro"/>
</dbReference>
<evidence type="ECO:0000256" key="3">
    <source>
        <dbReference type="ARBA" id="ARBA00022741"/>
    </source>
</evidence>
<evidence type="ECO:0000313" key="11">
    <source>
        <dbReference type="Proteomes" id="UP000051672"/>
    </source>
</evidence>
<dbReference type="PROSITE" id="PS00211">
    <property type="entry name" value="ABC_TRANSPORTER_1"/>
    <property type="match status" value="1"/>
</dbReference>
<gene>
    <name evidence="10" type="ORF">FC34_GL001010</name>
</gene>
<dbReference type="GO" id="GO:0005524">
    <property type="term" value="F:ATP binding"/>
    <property type="evidence" value="ECO:0007669"/>
    <property type="project" value="UniProtKB-KW"/>
</dbReference>
<evidence type="ECO:0000256" key="4">
    <source>
        <dbReference type="ARBA" id="ARBA00022840"/>
    </source>
</evidence>
<dbReference type="GO" id="GO:0005886">
    <property type="term" value="C:plasma membrane"/>
    <property type="evidence" value="ECO:0007669"/>
    <property type="project" value="UniProtKB-SubCell"/>
</dbReference>
<feature type="transmembrane region" description="Helical" evidence="7">
    <location>
        <begin position="246"/>
        <end position="267"/>
    </location>
</feature>
<feature type="transmembrane region" description="Helical" evidence="7">
    <location>
        <begin position="161"/>
        <end position="180"/>
    </location>
</feature>
<keyword evidence="4" id="KW-0067">ATP-binding</keyword>
<reference evidence="10 11" key="1">
    <citation type="journal article" date="2015" name="Genome Announc.">
        <title>Expanding the biotechnology potential of lactobacilli through comparative genomics of 213 strains and associated genera.</title>
        <authorList>
            <person name="Sun Z."/>
            <person name="Harris H.M."/>
            <person name="McCann A."/>
            <person name="Guo C."/>
            <person name="Argimon S."/>
            <person name="Zhang W."/>
            <person name="Yang X."/>
            <person name="Jeffery I.B."/>
            <person name="Cooney J.C."/>
            <person name="Kagawa T.F."/>
            <person name="Liu W."/>
            <person name="Song Y."/>
            <person name="Salvetti E."/>
            <person name="Wrobel A."/>
            <person name="Rasinkangas P."/>
            <person name="Parkhill J."/>
            <person name="Rea M.C."/>
            <person name="O'Sullivan O."/>
            <person name="Ritari J."/>
            <person name="Douillard F.P."/>
            <person name="Paul Ross R."/>
            <person name="Yang R."/>
            <person name="Briner A.E."/>
            <person name="Felis G.E."/>
            <person name="de Vos W.M."/>
            <person name="Barrangou R."/>
            <person name="Klaenhammer T.R."/>
            <person name="Caufield P.W."/>
            <person name="Cui Y."/>
            <person name="Zhang H."/>
            <person name="O'Toole P.W."/>
        </authorList>
    </citation>
    <scope>NUCLEOTIDE SEQUENCE [LARGE SCALE GENOMIC DNA]</scope>
    <source>
        <strain evidence="10 11">DSM 23927</strain>
    </source>
</reference>
<feature type="transmembrane region" description="Helical" evidence="7">
    <location>
        <begin position="18"/>
        <end position="40"/>
    </location>
</feature>
<dbReference type="STRING" id="1423727.FC34_GL001010"/>
<dbReference type="InterPro" id="IPR039421">
    <property type="entry name" value="Type_1_exporter"/>
</dbReference>
<keyword evidence="6 7" id="KW-0472">Membrane</keyword>
<evidence type="ECO:0000256" key="7">
    <source>
        <dbReference type="SAM" id="Phobius"/>
    </source>
</evidence>
<evidence type="ECO:0000313" key="10">
    <source>
        <dbReference type="EMBL" id="KRM72027.1"/>
    </source>
</evidence>
<accession>A0A0R2B6G2</accession>
<dbReference type="PROSITE" id="PS50929">
    <property type="entry name" value="ABC_TM1F"/>
    <property type="match status" value="1"/>
</dbReference>
<dbReference type="PANTHER" id="PTHR24221">
    <property type="entry name" value="ATP-BINDING CASSETTE SUB-FAMILY B"/>
    <property type="match status" value="1"/>
</dbReference>
<evidence type="ECO:0000256" key="2">
    <source>
        <dbReference type="ARBA" id="ARBA00022692"/>
    </source>
</evidence>
<dbReference type="SUPFAM" id="SSF52540">
    <property type="entry name" value="P-loop containing nucleoside triphosphate hydrolases"/>
    <property type="match status" value="1"/>
</dbReference>
<evidence type="ECO:0000256" key="1">
    <source>
        <dbReference type="ARBA" id="ARBA00004651"/>
    </source>
</evidence>
<feature type="transmembrane region" description="Helical" evidence="7">
    <location>
        <begin position="52"/>
        <end position="73"/>
    </location>
</feature>
<dbReference type="GO" id="GO:0034040">
    <property type="term" value="F:ATPase-coupled lipid transmembrane transporter activity"/>
    <property type="evidence" value="ECO:0007669"/>
    <property type="project" value="TreeGrafter"/>
</dbReference>
<dbReference type="SMART" id="SM00382">
    <property type="entry name" value="AAA"/>
    <property type="match status" value="1"/>
</dbReference>
<keyword evidence="3" id="KW-0547">Nucleotide-binding</keyword>
<evidence type="ECO:0000259" key="8">
    <source>
        <dbReference type="PROSITE" id="PS50893"/>
    </source>
</evidence>
<feature type="domain" description="ABC transmembrane type-1" evidence="9">
    <location>
        <begin position="20"/>
        <end position="303"/>
    </location>
</feature>
<evidence type="ECO:0000259" key="9">
    <source>
        <dbReference type="PROSITE" id="PS50929"/>
    </source>
</evidence>
<dbReference type="CDD" id="cd03247">
    <property type="entry name" value="ABCC_cytochrome_bd"/>
    <property type="match status" value="1"/>
</dbReference>
<keyword evidence="11" id="KW-1185">Reference proteome</keyword>
<dbReference type="AlphaFoldDB" id="A0A0R2B6G2"/>
<protein>
    <submittedName>
        <fullName evidence="10">Cytochrome bd biosynthesis ABC-type transporter</fullName>
    </submittedName>
</protein>
<dbReference type="Pfam" id="PF00664">
    <property type="entry name" value="ABC_membrane"/>
    <property type="match status" value="1"/>
</dbReference>
<dbReference type="GO" id="GO:0034775">
    <property type="term" value="P:glutathione transmembrane transport"/>
    <property type="evidence" value="ECO:0007669"/>
    <property type="project" value="InterPro"/>
</dbReference>
<feature type="domain" description="ABC transporter" evidence="8">
    <location>
        <begin position="334"/>
        <end position="568"/>
    </location>
</feature>
<dbReference type="InterPro" id="IPR003439">
    <property type="entry name" value="ABC_transporter-like_ATP-bd"/>
</dbReference>
<feature type="transmembrane region" description="Helical" evidence="7">
    <location>
        <begin position="135"/>
        <end position="155"/>
    </location>
</feature>
<dbReference type="InterPro" id="IPR014223">
    <property type="entry name" value="ABC_CydC/D"/>
</dbReference>
<dbReference type="SUPFAM" id="SSF90123">
    <property type="entry name" value="ABC transporter transmembrane region"/>
    <property type="match status" value="1"/>
</dbReference>
<organism evidence="10 11">
    <name type="scientific">Lacticaseibacillus brantae DSM 23927</name>
    <dbReference type="NCBI Taxonomy" id="1423727"/>
    <lineage>
        <taxon>Bacteria</taxon>
        <taxon>Bacillati</taxon>
        <taxon>Bacillota</taxon>
        <taxon>Bacilli</taxon>
        <taxon>Lactobacillales</taxon>
        <taxon>Lactobacillaceae</taxon>
        <taxon>Lacticaseibacillus</taxon>
    </lineage>
</organism>
<comment type="caution">
    <text evidence="10">The sequence shown here is derived from an EMBL/GenBank/DDBJ whole genome shotgun (WGS) entry which is preliminary data.</text>
</comment>
<dbReference type="InterPro" id="IPR036640">
    <property type="entry name" value="ABC1_TM_sf"/>
</dbReference>
<dbReference type="PATRIC" id="fig|1423727.3.peg.1017"/>
<dbReference type="NCBIfam" id="TIGR02868">
    <property type="entry name" value="CydC"/>
    <property type="match status" value="1"/>
</dbReference>
<dbReference type="GO" id="GO:0016887">
    <property type="term" value="F:ATP hydrolysis activity"/>
    <property type="evidence" value="ECO:0007669"/>
    <property type="project" value="InterPro"/>
</dbReference>
<comment type="subcellular location">
    <subcellularLocation>
        <location evidence="1">Cell membrane</location>
        <topology evidence="1">Multi-pass membrane protein</topology>
    </subcellularLocation>
</comment>
<evidence type="ECO:0000256" key="5">
    <source>
        <dbReference type="ARBA" id="ARBA00022989"/>
    </source>
</evidence>
<dbReference type="Gene3D" id="1.20.1560.10">
    <property type="entry name" value="ABC transporter type 1, transmembrane domain"/>
    <property type="match status" value="1"/>
</dbReference>
<dbReference type="EMBL" id="AYZQ01000002">
    <property type="protein sequence ID" value="KRM72027.1"/>
    <property type="molecule type" value="Genomic_DNA"/>
</dbReference>
<dbReference type="PANTHER" id="PTHR24221:SF653">
    <property type="entry name" value="TRANSPORT ATP-BINDING PROTEIN CYDC"/>
    <property type="match status" value="1"/>
</dbReference>
<proteinExistence type="predicted"/>
<dbReference type="InterPro" id="IPR027417">
    <property type="entry name" value="P-loop_NTPase"/>
</dbReference>
<dbReference type="InterPro" id="IPR017871">
    <property type="entry name" value="ABC_transporter-like_CS"/>
</dbReference>
<dbReference type="Proteomes" id="UP000051672">
    <property type="component" value="Unassembled WGS sequence"/>
</dbReference>
<dbReference type="InterPro" id="IPR011527">
    <property type="entry name" value="ABC1_TM_dom"/>
</dbReference>
<sequence length="573" mass="63689">MFKHDQWVRPDLKRYRGLLVWSLILGVLTFVCAGALMFTSGFLIDKSATKPLFAAIYVVVVLTRGFGIGRPVFQYVERLTSHNWVLRVTSHMRKKLYTVLETDAPFVQEHHQTGDILNLLADDIGHLQNLYLRTVFPTVVAGLVSIVATLLLGWFDWKFALWILLLLIAQVVLLPWWSFLMKRRQQRQQKQLSNAAYVGMTDAVLGLSDWVIGQREQAFLTTATQSAQALAASKQKSRRFGFSRDFWLQVVFLLLPLSLLVWTNLYWTGSQTLANWVGAFVLVVFPLNQAFNGVSQGVSELPGYEDSIQHLNSLSPVVRQLPVQLPAPTTIDQLRLENVHFQYDANSELLLNGINLTLESGAKIALLGPSGMGKTTLLQLILGDLTPTSGQVALNGTDVLAYQEHRAQIFAVLDQKPFLFQTSIANNVRLGNEDATDDEILAALDAVQLGSLIARLPQGINTPMAEAGFGFSGGEQQRLALARIMLQQAPIVLLDEPTVGLDPQTEQALIETIFEVLADRTVLWITHHLQGVQHVDGVIFLEDGQLAMDGTPAALYAENGRYRHLYALDAGQE</sequence>
<dbReference type="Gene3D" id="3.40.50.300">
    <property type="entry name" value="P-loop containing nucleotide triphosphate hydrolases"/>
    <property type="match status" value="1"/>
</dbReference>
<name>A0A0R2B6G2_9LACO</name>
<dbReference type="PROSITE" id="PS50893">
    <property type="entry name" value="ABC_TRANSPORTER_2"/>
    <property type="match status" value="1"/>
</dbReference>
<dbReference type="Pfam" id="PF00005">
    <property type="entry name" value="ABC_tran"/>
    <property type="match status" value="1"/>
</dbReference>